<feature type="domain" description="J" evidence="3">
    <location>
        <begin position="70"/>
        <end position="135"/>
    </location>
</feature>
<dbReference type="EMBL" id="JAPQKI010000011">
    <property type="protein sequence ID" value="KAJ5081973.1"/>
    <property type="molecule type" value="Genomic_DNA"/>
</dbReference>
<dbReference type="RefSeq" id="XP_056468495.1">
    <property type="nucleotide sequence ID" value="XM_056623507.1"/>
</dbReference>
<comment type="caution">
    <text evidence="4">The sequence shown here is derived from an EMBL/GenBank/DDBJ whole genome shotgun (WGS) entry which is preliminary data.</text>
</comment>
<dbReference type="SUPFAM" id="SSF46565">
    <property type="entry name" value="Chaperone J-domain"/>
    <property type="match status" value="1"/>
</dbReference>
<dbReference type="PRINTS" id="PR00625">
    <property type="entry name" value="JDOMAIN"/>
</dbReference>
<gene>
    <name evidence="4" type="ORF">N7532_011016</name>
</gene>
<reference evidence="4" key="1">
    <citation type="submission" date="2022-11" db="EMBL/GenBank/DDBJ databases">
        <authorList>
            <person name="Petersen C."/>
        </authorList>
    </citation>
    <scope>NUCLEOTIDE SEQUENCE</scope>
    <source>
        <strain evidence="4">IBT 30761</strain>
    </source>
</reference>
<keyword evidence="2" id="KW-1133">Transmembrane helix</keyword>
<dbReference type="GeneID" id="81362486"/>
<dbReference type="InterPro" id="IPR018253">
    <property type="entry name" value="DnaJ_domain_CS"/>
</dbReference>
<dbReference type="PANTHER" id="PTHR44873">
    <property type="entry name" value="DNAJ HOMOLOG SUBFAMILY C MEMBER 30, MITOCHONDRIAL"/>
    <property type="match status" value="1"/>
</dbReference>
<dbReference type="InterPro" id="IPR053025">
    <property type="entry name" value="Mito_ATP_Synthase-Asso"/>
</dbReference>
<dbReference type="AlphaFoldDB" id="A0A9W9JUC9"/>
<proteinExistence type="predicted"/>
<dbReference type="OrthoDB" id="10250354at2759"/>
<feature type="transmembrane region" description="Helical" evidence="2">
    <location>
        <begin position="290"/>
        <end position="307"/>
    </location>
</feature>
<reference evidence="4" key="2">
    <citation type="journal article" date="2023" name="IMA Fungus">
        <title>Comparative genomic study of the Penicillium genus elucidates a diverse pangenome and 15 lateral gene transfer events.</title>
        <authorList>
            <person name="Petersen C."/>
            <person name="Sorensen T."/>
            <person name="Nielsen M.R."/>
            <person name="Sondergaard T.E."/>
            <person name="Sorensen J.L."/>
            <person name="Fitzpatrick D.A."/>
            <person name="Frisvad J.C."/>
            <person name="Nielsen K.L."/>
        </authorList>
    </citation>
    <scope>NUCLEOTIDE SEQUENCE</scope>
    <source>
        <strain evidence="4">IBT 30761</strain>
    </source>
</reference>
<accession>A0A9W9JUC9</accession>
<dbReference type="PROSITE" id="PS50076">
    <property type="entry name" value="DNAJ_2"/>
    <property type="match status" value="1"/>
</dbReference>
<evidence type="ECO:0000313" key="5">
    <source>
        <dbReference type="Proteomes" id="UP001149074"/>
    </source>
</evidence>
<evidence type="ECO:0000259" key="3">
    <source>
        <dbReference type="PROSITE" id="PS50076"/>
    </source>
</evidence>
<feature type="compositionally biased region" description="Basic and acidic residues" evidence="1">
    <location>
        <begin position="256"/>
        <end position="268"/>
    </location>
</feature>
<evidence type="ECO:0000256" key="2">
    <source>
        <dbReference type="SAM" id="Phobius"/>
    </source>
</evidence>
<sequence length="332" mass="36349">MAPLRPTVFTFKSFFAPGLAKPHTLTSFHSIVSHGARTRAQQAPRPLLALPTTFKSAFSSTSIRSEWERNYYEILGVPVTATAAEIKGKFYRLSMTHHPDRNPGDQAAGRRFASISAAWNVLGDAEKRAAYDRENGFHRTQFAHNSPPSGSHSSHSAGVPKGGSYAGSRPASGLSKRRGTFTGPPPSFYAQGGYGGTGRTTPEGSFDSAFGFGNVAGGGGFGQAKAGFEDPEDPEGFIRRNPLHYFNARGHFRTQQAEDSRRGQRRSEAQQAAMRQRQAEGGSASPINNILGYLVFAWITLFVIWLEEKLRDRRDKKRLQKEVVGGHKLHKA</sequence>
<keyword evidence="5" id="KW-1185">Reference proteome</keyword>
<dbReference type="InterPro" id="IPR036869">
    <property type="entry name" value="J_dom_sf"/>
</dbReference>
<protein>
    <recommendedName>
        <fullName evidence="3">J domain-containing protein</fullName>
    </recommendedName>
</protein>
<evidence type="ECO:0000313" key="4">
    <source>
        <dbReference type="EMBL" id="KAJ5081973.1"/>
    </source>
</evidence>
<dbReference type="PANTHER" id="PTHR44873:SF1">
    <property type="entry name" value="DNAJ HOMOLOG SUBFAMILY C MEMBER 30, MITOCHONDRIAL"/>
    <property type="match status" value="1"/>
</dbReference>
<feature type="region of interest" description="Disordered" evidence="1">
    <location>
        <begin position="251"/>
        <end position="282"/>
    </location>
</feature>
<evidence type="ECO:0000256" key="1">
    <source>
        <dbReference type="SAM" id="MobiDB-lite"/>
    </source>
</evidence>
<dbReference type="SMART" id="SM00271">
    <property type="entry name" value="DnaJ"/>
    <property type="match status" value="1"/>
</dbReference>
<name>A0A9W9JUC9_9EURO</name>
<dbReference type="Gene3D" id="1.10.287.110">
    <property type="entry name" value="DnaJ domain"/>
    <property type="match status" value="1"/>
</dbReference>
<dbReference type="Pfam" id="PF00226">
    <property type="entry name" value="DnaJ"/>
    <property type="match status" value="1"/>
</dbReference>
<dbReference type="PROSITE" id="PS00636">
    <property type="entry name" value="DNAJ_1"/>
    <property type="match status" value="1"/>
</dbReference>
<keyword evidence="2" id="KW-0472">Membrane</keyword>
<keyword evidence="2" id="KW-0812">Transmembrane</keyword>
<feature type="region of interest" description="Disordered" evidence="1">
    <location>
        <begin position="139"/>
        <end position="209"/>
    </location>
</feature>
<dbReference type="Proteomes" id="UP001149074">
    <property type="component" value="Unassembled WGS sequence"/>
</dbReference>
<organism evidence="4 5">
    <name type="scientific">Penicillium argentinense</name>
    <dbReference type="NCBI Taxonomy" id="1131581"/>
    <lineage>
        <taxon>Eukaryota</taxon>
        <taxon>Fungi</taxon>
        <taxon>Dikarya</taxon>
        <taxon>Ascomycota</taxon>
        <taxon>Pezizomycotina</taxon>
        <taxon>Eurotiomycetes</taxon>
        <taxon>Eurotiomycetidae</taxon>
        <taxon>Eurotiales</taxon>
        <taxon>Aspergillaceae</taxon>
        <taxon>Penicillium</taxon>
    </lineage>
</organism>
<feature type="compositionally biased region" description="Low complexity" evidence="1">
    <location>
        <begin position="146"/>
        <end position="156"/>
    </location>
</feature>
<dbReference type="InterPro" id="IPR001623">
    <property type="entry name" value="DnaJ_domain"/>
</dbReference>
<dbReference type="CDD" id="cd06257">
    <property type="entry name" value="DnaJ"/>
    <property type="match status" value="1"/>
</dbReference>